<evidence type="ECO:0000313" key="6">
    <source>
        <dbReference type="Proteomes" id="UP000317366"/>
    </source>
</evidence>
<dbReference type="AlphaFoldDB" id="A0A538TE63"/>
<dbReference type="SUPFAM" id="SSF55811">
    <property type="entry name" value="Nudix"/>
    <property type="match status" value="1"/>
</dbReference>
<dbReference type="InterPro" id="IPR020084">
    <property type="entry name" value="NUDIX_hydrolase_CS"/>
</dbReference>
<evidence type="ECO:0000256" key="2">
    <source>
        <dbReference type="SAM" id="MobiDB-lite"/>
    </source>
</evidence>
<dbReference type="GO" id="GO:0006167">
    <property type="term" value="P:AMP biosynthetic process"/>
    <property type="evidence" value="ECO:0007669"/>
    <property type="project" value="TreeGrafter"/>
</dbReference>
<evidence type="ECO:0000313" key="5">
    <source>
        <dbReference type="EMBL" id="TMQ61908.1"/>
    </source>
</evidence>
<accession>A0A538TE63</accession>
<dbReference type="CDD" id="cd04662">
    <property type="entry name" value="NUDIX_Hydrolase"/>
    <property type="match status" value="1"/>
</dbReference>
<dbReference type="Proteomes" id="UP000319829">
    <property type="component" value="Unassembled WGS sequence"/>
</dbReference>
<dbReference type="PANTHER" id="PTHR21340:SF7">
    <property type="entry name" value="NUDIX HYDROLASE DOMAIN-CONTAINING PROTEIN"/>
    <property type="match status" value="1"/>
</dbReference>
<dbReference type="PROSITE" id="PS51462">
    <property type="entry name" value="NUDIX"/>
    <property type="match status" value="1"/>
</dbReference>
<evidence type="ECO:0000313" key="4">
    <source>
        <dbReference type="EMBL" id="TMQ53352.1"/>
    </source>
</evidence>
<dbReference type="PANTHER" id="PTHR21340">
    <property type="entry name" value="DIADENOSINE 5,5-P1,P4-TETRAPHOSPHATE PYROPHOSPHOHYDROLASE MUTT"/>
    <property type="match status" value="1"/>
</dbReference>
<dbReference type="PROSITE" id="PS00893">
    <property type="entry name" value="NUDIX_BOX"/>
    <property type="match status" value="1"/>
</dbReference>
<organism evidence="5 6">
    <name type="scientific">Eiseniibacteriota bacterium</name>
    <dbReference type="NCBI Taxonomy" id="2212470"/>
    <lineage>
        <taxon>Bacteria</taxon>
        <taxon>Candidatus Eiseniibacteriota</taxon>
    </lineage>
</organism>
<dbReference type="EMBL" id="VBOU01000087">
    <property type="protein sequence ID" value="TMQ53352.1"/>
    <property type="molecule type" value="Genomic_DNA"/>
</dbReference>
<dbReference type="Gene3D" id="3.90.79.10">
    <property type="entry name" value="Nucleoside Triphosphate Pyrophosphohydrolase"/>
    <property type="match status" value="1"/>
</dbReference>
<proteinExistence type="predicted"/>
<dbReference type="InterPro" id="IPR000086">
    <property type="entry name" value="NUDIX_hydrolase_dom"/>
</dbReference>
<comment type="caution">
    <text evidence="5">The sequence shown here is derived from an EMBL/GenBank/DDBJ whole genome shotgun (WGS) entry which is preliminary data.</text>
</comment>
<dbReference type="InterPro" id="IPR051325">
    <property type="entry name" value="Nudix_hydrolase_domain"/>
</dbReference>
<protein>
    <submittedName>
        <fullName evidence="5">NUDIX domain-containing protein</fullName>
    </submittedName>
</protein>
<name>A0A538TE63_UNCEI</name>
<dbReference type="GO" id="GO:0006754">
    <property type="term" value="P:ATP biosynthetic process"/>
    <property type="evidence" value="ECO:0007669"/>
    <property type="project" value="TreeGrafter"/>
</dbReference>
<feature type="region of interest" description="Disordered" evidence="2">
    <location>
        <begin position="139"/>
        <end position="159"/>
    </location>
</feature>
<gene>
    <name evidence="4" type="ORF">E6K74_09655</name>
    <name evidence="5" type="ORF">E6K77_08975</name>
</gene>
<dbReference type="Pfam" id="PF00293">
    <property type="entry name" value="NUDIX"/>
    <property type="match status" value="1"/>
</dbReference>
<dbReference type="EMBL" id="VBOX01000088">
    <property type="protein sequence ID" value="TMQ61908.1"/>
    <property type="molecule type" value="Genomic_DNA"/>
</dbReference>
<reference evidence="6 7" key="1">
    <citation type="journal article" date="2019" name="Nat. Microbiol.">
        <title>Mediterranean grassland soil C-N compound turnover is dependent on rainfall and depth, and is mediated by genomically divergent microorganisms.</title>
        <authorList>
            <person name="Diamond S."/>
            <person name="Andeer P.F."/>
            <person name="Li Z."/>
            <person name="Crits-Christoph A."/>
            <person name="Burstein D."/>
            <person name="Anantharaman K."/>
            <person name="Lane K.R."/>
            <person name="Thomas B.C."/>
            <person name="Pan C."/>
            <person name="Northen T.R."/>
            <person name="Banfield J.F."/>
        </authorList>
    </citation>
    <scope>NUCLEOTIDE SEQUENCE [LARGE SCALE GENOMIC DNA]</scope>
    <source>
        <strain evidence="4">WS_4</strain>
        <strain evidence="5">WS_7</strain>
    </source>
</reference>
<dbReference type="Proteomes" id="UP000317366">
    <property type="component" value="Unassembled WGS sequence"/>
</dbReference>
<feature type="domain" description="Nudix hydrolase" evidence="3">
    <location>
        <begin position="1"/>
        <end position="148"/>
    </location>
</feature>
<sequence>MRSAGLLVYRIRDGSREVLLVHPGGPHWAGKDLGAWSIPKGEVGAEEDPLDAAKREFREETGFDPPNGPYVALGARGQASGKIIEAWAVPGDYDADAVRSNTFTLEWPPRTGRRQEFPEIDRAGWFPLEEAHQRITKGQRGFLTALEAPPTGSMKKPRR</sequence>
<evidence type="ECO:0000313" key="7">
    <source>
        <dbReference type="Proteomes" id="UP000319829"/>
    </source>
</evidence>
<evidence type="ECO:0000256" key="1">
    <source>
        <dbReference type="ARBA" id="ARBA00022801"/>
    </source>
</evidence>
<evidence type="ECO:0000259" key="3">
    <source>
        <dbReference type="PROSITE" id="PS51462"/>
    </source>
</evidence>
<dbReference type="InterPro" id="IPR015797">
    <property type="entry name" value="NUDIX_hydrolase-like_dom_sf"/>
</dbReference>
<keyword evidence="1" id="KW-0378">Hydrolase</keyword>
<dbReference type="GO" id="GO:0004081">
    <property type="term" value="F:bis(5'-nucleosyl)-tetraphosphatase (asymmetrical) activity"/>
    <property type="evidence" value="ECO:0007669"/>
    <property type="project" value="TreeGrafter"/>
</dbReference>